<sequence length="198" mass="23321">MDVLAITTGQDLIHIIEKGRPAVFTRFYTSYFQKLLLASDKYVKDVYVAEEVVQDVFLKIWEQPNRILAVRSIKSYLYKAVINASINYLNRQRNIGQHHLKLIAELSDDCVNDLEEENEIILLLHREIERLPVQCRKIFKLSRFEHLKYKEIAAELGISEKTVENHIGHALKTLRNRFMNDKQLHKKGKSFLFNSYLF</sequence>
<evidence type="ECO:0000259" key="5">
    <source>
        <dbReference type="Pfam" id="PF04542"/>
    </source>
</evidence>
<dbReference type="Pfam" id="PF04542">
    <property type="entry name" value="Sigma70_r2"/>
    <property type="match status" value="1"/>
</dbReference>
<keyword evidence="2" id="KW-0805">Transcription regulation</keyword>
<dbReference type="KEGG" id="pex:IZT61_15675"/>
<dbReference type="Pfam" id="PF08281">
    <property type="entry name" value="Sigma70_r4_2"/>
    <property type="match status" value="1"/>
</dbReference>
<keyword evidence="4" id="KW-0804">Transcription</keyword>
<feature type="domain" description="RNA polymerase sigma factor 70 region 4 type 2" evidence="6">
    <location>
        <begin position="123"/>
        <end position="174"/>
    </location>
</feature>
<protein>
    <submittedName>
        <fullName evidence="7">RNA polymerase sigma-70 factor</fullName>
    </submittedName>
</protein>
<dbReference type="GO" id="GO:0003677">
    <property type="term" value="F:DNA binding"/>
    <property type="evidence" value="ECO:0007669"/>
    <property type="project" value="InterPro"/>
</dbReference>
<evidence type="ECO:0000256" key="4">
    <source>
        <dbReference type="ARBA" id="ARBA00023163"/>
    </source>
</evidence>
<dbReference type="NCBIfam" id="TIGR02985">
    <property type="entry name" value="Sig70_bacteroi1"/>
    <property type="match status" value="1"/>
</dbReference>
<feature type="domain" description="RNA polymerase sigma-70 region 2" evidence="5">
    <location>
        <begin position="40"/>
        <end position="93"/>
    </location>
</feature>
<proteinExistence type="inferred from homology"/>
<evidence type="ECO:0000313" key="7">
    <source>
        <dbReference type="EMBL" id="QPH38513.1"/>
    </source>
</evidence>
<dbReference type="InterPro" id="IPR007627">
    <property type="entry name" value="RNA_pol_sigma70_r2"/>
</dbReference>
<dbReference type="SUPFAM" id="SSF88659">
    <property type="entry name" value="Sigma3 and sigma4 domains of RNA polymerase sigma factors"/>
    <property type="match status" value="1"/>
</dbReference>
<dbReference type="EMBL" id="CP064939">
    <property type="protein sequence ID" value="QPH38513.1"/>
    <property type="molecule type" value="Genomic_DNA"/>
</dbReference>
<dbReference type="RefSeq" id="WP_196097993.1">
    <property type="nucleotide sequence ID" value="NZ_CP064939.1"/>
</dbReference>
<dbReference type="GO" id="GO:0016987">
    <property type="term" value="F:sigma factor activity"/>
    <property type="evidence" value="ECO:0007669"/>
    <property type="project" value="UniProtKB-KW"/>
</dbReference>
<evidence type="ECO:0000256" key="1">
    <source>
        <dbReference type="ARBA" id="ARBA00010641"/>
    </source>
</evidence>
<dbReference type="Proteomes" id="UP000594759">
    <property type="component" value="Chromosome"/>
</dbReference>
<dbReference type="InterPro" id="IPR013324">
    <property type="entry name" value="RNA_pol_sigma_r3/r4-like"/>
</dbReference>
<dbReference type="InterPro" id="IPR014284">
    <property type="entry name" value="RNA_pol_sigma-70_dom"/>
</dbReference>
<dbReference type="AlphaFoldDB" id="A0A7U3SPH6"/>
<gene>
    <name evidence="7" type="ORF">IZT61_15675</name>
</gene>
<dbReference type="InterPro" id="IPR036388">
    <property type="entry name" value="WH-like_DNA-bd_sf"/>
</dbReference>
<dbReference type="InterPro" id="IPR013325">
    <property type="entry name" value="RNA_pol_sigma_r2"/>
</dbReference>
<dbReference type="Gene3D" id="1.10.10.10">
    <property type="entry name" value="Winged helix-like DNA-binding domain superfamily/Winged helix DNA-binding domain"/>
    <property type="match status" value="1"/>
</dbReference>
<evidence type="ECO:0000256" key="3">
    <source>
        <dbReference type="ARBA" id="ARBA00023082"/>
    </source>
</evidence>
<comment type="similarity">
    <text evidence="1">Belongs to the sigma-70 factor family. ECF subfamily.</text>
</comment>
<organism evidence="7 8">
    <name type="scientific">Pedobacter endophyticus</name>
    <dbReference type="NCBI Taxonomy" id="2789740"/>
    <lineage>
        <taxon>Bacteria</taxon>
        <taxon>Pseudomonadati</taxon>
        <taxon>Bacteroidota</taxon>
        <taxon>Sphingobacteriia</taxon>
        <taxon>Sphingobacteriales</taxon>
        <taxon>Sphingobacteriaceae</taxon>
        <taxon>Pedobacter</taxon>
    </lineage>
</organism>
<name>A0A7U3SPH6_9SPHI</name>
<accession>A0A7U3SPH6</accession>
<dbReference type="GO" id="GO:0006352">
    <property type="term" value="P:DNA-templated transcription initiation"/>
    <property type="evidence" value="ECO:0007669"/>
    <property type="project" value="InterPro"/>
</dbReference>
<keyword evidence="3" id="KW-0731">Sigma factor</keyword>
<evidence type="ECO:0000313" key="8">
    <source>
        <dbReference type="Proteomes" id="UP000594759"/>
    </source>
</evidence>
<dbReference type="Gene3D" id="1.10.1740.10">
    <property type="match status" value="1"/>
</dbReference>
<evidence type="ECO:0000256" key="2">
    <source>
        <dbReference type="ARBA" id="ARBA00023015"/>
    </source>
</evidence>
<dbReference type="PANTHER" id="PTHR43133">
    <property type="entry name" value="RNA POLYMERASE ECF-TYPE SIGMA FACTO"/>
    <property type="match status" value="1"/>
</dbReference>
<evidence type="ECO:0000259" key="6">
    <source>
        <dbReference type="Pfam" id="PF08281"/>
    </source>
</evidence>
<reference evidence="7 8" key="1">
    <citation type="submission" date="2020-11" db="EMBL/GenBank/DDBJ databases">
        <title>Pedobacter endophytica, an endophytic bacteria isolated form Carex pumila.</title>
        <authorList>
            <person name="Peng Y."/>
            <person name="Jiang L."/>
            <person name="Lee J."/>
        </authorList>
    </citation>
    <scope>NUCLEOTIDE SEQUENCE [LARGE SCALE GENOMIC DNA]</scope>
    <source>
        <strain evidence="7 8">JBR3-12</strain>
    </source>
</reference>
<dbReference type="InterPro" id="IPR039425">
    <property type="entry name" value="RNA_pol_sigma-70-like"/>
</dbReference>
<dbReference type="SUPFAM" id="SSF88946">
    <property type="entry name" value="Sigma2 domain of RNA polymerase sigma factors"/>
    <property type="match status" value="1"/>
</dbReference>
<dbReference type="InterPro" id="IPR013249">
    <property type="entry name" value="RNA_pol_sigma70_r4_t2"/>
</dbReference>
<dbReference type="NCBIfam" id="TIGR02937">
    <property type="entry name" value="sigma70-ECF"/>
    <property type="match status" value="1"/>
</dbReference>
<keyword evidence="8" id="KW-1185">Reference proteome</keyword>
<dbReference type="InterPro" id="IPR014327">
    <property type="entry name" value="RNA_pol_sigma70_bacteroid"/>
</dbReference>
<dbReference type="PANTHER" id="PTHR43133:SF46">
    <property type="entry name" value="RNA POLYMERASE SIGMA-70 FACTOR ECF SUBFAMILY"/>
    <property type="match status" value="1"/>
</dbReference>